<proteinExistence type="predicted"/>
<dbReference type="WBParaSite" id="HCON_00026590-00001">
    <property type="protein sequence ID" value="HCON_00026590-00001"/>
    <property type="gene ID" value="HCON_00026590"/>
</dbReference>
<dbReference type="AlphaFoldDB" id="A0A7I4Y008"/>
<evidence type="ECO:0000256" key="1">
    <source>
        <dbReference type="SAM" id="MobiDB-lite"/>
    </source>
</evidence>
<dbReference type="Proteomes" id="UP000025227">
    <property type="component" value="Unplaced"/>
</dbReference>
<evidence type="ECO:0000313" key="2">
    <source>
        <dbReference type="Proteomes" id="UP000025227"/>
    </source>
</evidence>
<accession>A0A7I4Y008</accession>
<sequence>MGVGGTDKEGVYRQKWRVGEGTWTDRAAISNEGLHRQQCYHVKTDRKNGSADTRQQSCRQIDRRAQTDRQEQTWTERRQTDGRQKQTCSGQVDRWAMGQMHTGGRERAAHTGEYGQTDADRTGHGRTCSDGGGRARTKGRTRTDVDEHRQGRGMQKRGQTSYTDGQRPDTHLGGRSIPSIRSSSSHVLDHSRPCGSEPVKMKH</sequence>
<feature type="compositionally biased region" description="Polar residues" evidence="1">
    <location>
        <begin position="50"/>
        <end position="59"/>
    </location>
</feature>
<reference evidence="3" key="1">
    <citation type="submission" date="2020-12" db="UniProtKB">
        <authorList>
            <consortium name="WormBaseParasite"/>
        </authorList>
    </citation>
    <scope>IDENTIFICATION</scope>
    <source>
        <strain evidence="3">MHco3</strain>
    </source>
</reference>
<organism evidence="2 3">
    <name type="scientific">Haemonchus contortus</name>
    <name type="common">Barber pole worm</name>
    <dbReference type="NCBI Taxonomy" id="6289"/>
    <lineage>
        <taxon>Eukaryota</taxon>
        <taxon>Metazoa</taxon>
        <taxon>Ecdysozoa</taxon>
        <taxon>Nematoda</taxon>
        <taxon>Chromadorea</taxon>
        <taxon>Rhabditida</taxon>
        <taxon>Rhabditina</taxon>
        <taxon>Rhabditomorpha</taxon>
        <taxon>Strongyloidea</taxon>
        <taxon>Trichostrongylidae</taxon>
        <taxon>Haemonchus</taxon>
    </lineage>
</organism>
<protein>
    <submittedName>
        <fullName evidence="3">Uncharacterized protein</fullName>
    </submittedName>
</protein>
<evidence type="ECO:0000313" key="3">
    <source>
        <dbReference type="WBParaSite" id="HCON_00026590-00001"/>
    </source>
</evidence>
<feature type="compositionally biased region" description="Basic and acidic residues" evidence="1">
    <location>
        <begin position="60"/>
        <end position="84"/>
    </location>
</feature>
<keyword evidence="2" id="KW-1185">Reference proteome</keyword>
<feature type="compositionally biased region" description="Basic and acidic residues" evidence="1">
    <location>
        <begin position="141"/>
        <end position="150"/>
    </location>
</feature>
<feature type="region of interest" description="Disordered" evidence="1">
    <location>
        <begin position="43"/>
        <end position="203"/>
    </location>
</feature>
<name>A0A7I4Y008_HAECO</name>
<feature type="compositionally biased region" description="Low complexity" evidence="1">
    <location>
        <begin position="175"/>
        <end position="185"/>
    </location>
</feature>